<dbReference type="VEuPathDB" id="FungiDB:MYCTH_2124896"/>
<organism evidence="2 3">
    <name type="scientific">Thermothelomyces thermophilus (strain ATCC 42464 / BCRC 31852 / DSM 1799)</name>
    <name type="common">Sporotrichum thermophile</name>
    <dbReference type="NCBI Taxonomy" id="573729"/>
    <lineage>
        <taxon>Eukaryota</taxon>
        <taxon>Fungi</taxon>
        <taxon>Dikarya</taxon>
        <taxon>Ascomycota</taxon>
        <taxon>Pezizomycotina</taxon>
        <taxon>Sordariomycetes</taxon>
        <taxon>Sordariomycetidae</taxon>
        <taxon>Sordariales</taxon>
        <taxon>Chaetomiaceae</taxon>
        <taxon>Thermothelomyces</taxon>
    </lineage>
</organism>
<protein>
    <submittedName>
        <fullName evidence="2">Uncharacterized protein</fullName>
    </submittedName>
</protein>
<name>G2QAU0_THET4</name>
<dbReference type="AlphaFoldDB" id="G2QAU0"/>
<evidence type="ECO:0000313" key="3">
    <source>
        <dbReference type="Proteomes" id="UP000007322"/>
    </source>
</evidence>
<feature type="region of interest" description="Disordered" evidence="1">
    <location>
        <begin position="24"/>
        <end position="120"/>
    </location>
</feature>
<sequence length="191" mass="20332">MAIDCYATLPSDAKTHTIPGVAQPCGEGEKRFSLTDPPGQQQAILDGVTFSGGNSGSRVSRRRTKEPEDPGLSYSVPPADATALQHLSSSKTNRSCGSLAPSWAPTSTDTTHLPGPHEPLASCNPTTETCFNARQLGCSGARHGHGNGGQQWKVSLRRSQSLSVPSENLLADTLRRRPGYDRCPLQVQVLI</sequence>
<dbReference type="RefSeq" id="XP_003661177.1">
    <property type="nucleotide sequence ID" value="XM_003661129.1"/>
</dbReference>
<gene>
    <name evidence="2" type="ORF">MYCTH_2124896</name>
</gene>
<proteinExistence type="predicted"/>
<keyword evidence="3" id="KW-1185">Reference proteome</keyword>
<dbReference type="KEGG" id="mtm:MYCTH_2124896"/>
<dbReference type="InParanoid" id="G2QAU0"/>
<evidence type="ECO:0000256" key="1">
    <source>
        <dbReference type="SAM" id="MobiDB-lite"/>
    </source>
</evidence>
<dbReference type="EMBL" id="CP003003">
    <property type="protein sequence ID" value="AEO55932.1"/>
    <property type="molecule type" value="Genomic_DNA"/>
</dbReference>
<dbReference type="GeneID" id="11511856"/>
<feature type="compositionally biased region" description="Polar residues" evidence="1">
    <location>
        <begin position="85"/>
        <end position="96"/>
    </location>
</feature>
<reference evidence="2 3" key="1">
    <citation type="journal article" date="2011" name="Nat. Biotechnol.">
        <title>Comparative genomic analysis of the thermophilic biomass-degrading fungi Myceliophthora thermophila and Thielavia terrestris.</title>
        <authorList>
            <person name="Berka R.M."/>
            <person name="Grigoriev I.V."/>
            <person name="Otillar R."/>
            <person name="Salamov A."/>
            <person name="Grimwood J."/>
            <person name="Reid I."/>
            <person name="Ishmael N."/>
            <person name="John T."/>
            <person name="Darmond C."/>
            <person name="Moisan M.-C."/>
            <person name="Henrissat B."/>
            <person name="Coutinho P.M."/>
            <person name="Lombard V."/>
            <person name="Natvig D.O."/>
            <person name="Lindquist E."/>
            <person name="Schmutz J."/>
            <person name="Lucas S."/>
            <person name="Harris P."/>
            <person name="Powlowski J."/>
            <person name="Bellemare A."/>
            <person name="Taylor D."/>
            <person name="Butler G."/>
            <person name="de Vries R.P."/>
            <person name="Allijn I.E."/>
            <person name="van den Brink J."/>
            <person name="Ushinsky S."/>
            <person name="Storms R."/>
            <person name="Powell A.J."/>
            <person name="Paulsen I.T."/>
            <person name="Elbourne L.D.H."/>
            <person name="Baker S.E."/>
            <person name="Magnuson J."/>
            <person name="LaBoissiere S."/>
            <person name="Clutterbuck A.J."/>
            <person name="Martinez D."/>
            <person name="Wogulis M."/>
            <person name="de Leon A.L."/>
            <person name="Rey M.W."/>
            <person name="Tsang A."/>
        </authorList>
    </citation>
    <scope>NUCLEOTIDE SEQUENCE [LARGE SCALE GENOMIC DNA]</scope>
    <source>
        <strain evidence="3">ATCC 42464 / BCRC 31852 / DSM 1799</strain>
    </source>
</reference>
<dbReference type="Proteomes" id="UP000007322">
    <property type="component" value="Chromosome 2"/>
</dbReference>
<dbReference type="HOGENOM" id="CLU_1422330_0_0_1"/>
<evidence type="ECO:0000313" key="2">
    <source>
        <dbReference type="EMBL" id="AEO55932.1"/>
    </source>
</evidence>
<accession>G2QAU0</accession>